<reference evidence="2 3" key="1">
    <citation type="journal article" date="2012" name="J. Am. Chem. Soc.">
        <title>Bacterial biosynthesis and maturation of the didemnin anti-cancer agents.</title>
        <authorList>
            <person name="Xu Y."/>
            <person name="Kersten R.D."/>
            <person name="Nam S.J."/>
            <person name="Lu L."/>
            <person name="Al-Suwailem A.M."/>
            <person name="Zheng H."/>
            <person name="Fenical W."/>
            <person name="Dorrestein P.C."/>
            <person name="Moore B.S."/>
            <person name="Qian P.Y."/>
        </authorList>
    </citation>
    <scope>NUCLEOTIDE SEQUENCE [LARGE SCALE GENOMIC DNA]</scope>
    <source>
        <strain evidence="2 3">KA081020-065</strain>
    </source>
</reference>
<sequence>MNRRALVLGTASGLLYGGWAFFANHGAGMPAGLRAAAVQFLLSFGATAVLTLAMDAILARRLRAGAIVAAVVPITLLAVVFATAHALAGTPHVLATIAPSYGIGLVFCTVYVRARRAAVARETCPSPAGRQV</sequence>
<feature type="transmembrane region" description="Helical" evidence="1">
    <location>
        <begin position="93"/>
        <end position="112"/>
    </location>
</feature>
<gene>
    <name evidence="2" type="ordered locus">TMO_0593</name>
</gene>
<dbReference type="EMBL" id="CP003236">
    <property type="protein sequence ID" value="AFK52432.1"/>
    <property type="molecule type" value="Genomic_DNA"/>
</dbReference>
<proteinExistence type="predicted"/>
<protein>
    <submittedName>
        <fullName evidence="2">Uncharacterized protein</fullName>
    </submittedName>
</protein>
<organism evidence="2 3">
    <name type="scientific">Tistrella mobilis (strain KA081020-065)</name>
    <dbReference type="NCBI Taxonomy" id="1110502"/>
    <lineage>
        <taxon>Bacteria</taxon>
        <taxon>Pseudomonadati</taxon>
        <taxon>Pseudomonadota</taxon>
        <taxon>Alphaproteobacteria</taxon>
        <taxon>Geminicoccales</taxon>
        <taxon>Geminicoccaceae</taxon>
        <taxon>Tistrella</taxon>
    </lineage>
</organism>
<dbReference type="KEGG" id="tmo:TMO_0593"/>
<dbReference type="HOGENOM" id="CLU_140986_0_0_5"/>
<evidence type="ECO:0000256" key="1">
    <source>
        <dbReference type="SAM" id="Phobius"/>
    </source>
</evidence>
<dbReference type="Proteomes" id="UP000005258">
    <property type="component" value="Chromosome"/>
</dbReference>
<keyword evidence="1" id="KW-1133">Transmembrane helix</keyword>
<dbReference type="AlphaFoldDB" id="I3TI44"/>
<feature type="transmembrane region" description="Helical" evidence="1">
    <location>
        <begin position="65"/>
        <end position="87"/>
    </location>
</feature>
<dbReference type="RefSeq" id="WP_014744112.1">
    <property type="nucleotide sequence ID" value="NC_017956.1"/>
</dbReference>
<accession>I3TI44</accession>
<evidence type="ECO:0000313" key="2">
    <source>
        <dbReference type="EMBL" id="AFK52432.1"/>
    </source>
</evidence>
<keyword evidence="1" id="KW-0812">Transmembrane</keyword>
<name>I3TI44_TISMK</name>
<evidence type="ECO:0000313" key="3">
    <source>
        <dbReference type="Proteomes" id="UP000005258"/>
    </source>
</evidence>
<keyword evidence="1" id="KW-0472">Membrane</keyword>
<dbReference type="STRING" id="1110502.TMO_0593"/>
<keyword evidence="3" id="KW-1185">Reference proteome</keyword>
<feature type="transmembrane region" description="Helical" evidence="1">
    <location>
        <begin position="36"/>
        <end position="58"/>
    </location>
</feature>